<dbReference type="AlphaFoldDB" id="A0A6M3M155"/>
<evidence type="ECO:0000313" key="1">
    <source>
        <dbReference type="EMBL" id="QJA99919.1"/>
    </source>
</evidence>
<protein>
    <submittedName>
        <fullName evidence="1">Uncharacterized protein</fullName>
    </submittedName>
</protein>
<sequence>MESDRDYWKEKYKTEWKPGTNRVRHVLEVLRERFPSLTIEPTKYALREDYIPPDERHKKHDPNILVKHQNTIICDIEVTGSYIEMMPPKIIFILKGKQIAAQERKREQEIDTWFYTVYRNSEYVLDLDLVEKFDADKARVKYLKGVPESYIEIPCAQAYPKEKLFEWIEQKT</sequence>
<organism evidence="1">
    <name type="scientific">viral metagenome</name>
    <dbReference type="NCBI Taxonomy" id="1070528"/>
    <lineage>
        <taxon>unclassified sequences</taxon>
        <taxon>metagenomes</taxon>
        <taxon>organismal metagenomes</taxon>
    </lineage>
</organism>
<reference evidence="1" key="1">
    <citation type="submission" date="2020-03" db="EMBL/GenBank/DDBJ databases">
        <title>The deep terrestrial virosphere.</title>
        <authorList>
            <person name="Holmfeldt K."/>
            <person name="Nilsson E."/>
            <person name="Simone D."/>
            <person name="Lopez-Fernandez M."/>
            <person name="Wu X."/>
            <person name="de Brujin I."/>
            <person name="Lundin D."/>
            <person name="Andersson A."/>
            <person name="Bertilsson S."/>
            <person name="Dopson M."/>
        </authorList>
    </citation>
    <scope>NUCLEOTIDE SEQUENCE</scope>
    <source>
        <strain evidence="1">MM171A00774</strain>
    </source>
</reference>
<proteinExistence type="predicted"/>
<name>A0A6M3M155_9ZZZZ</name>
<dbReference type="EMBL" id="MT143674">
    <property type="protein sequence ID" value="QJA99919.1"/>
    <property type="molecule type" value="Genomic_DNA"/>
</dbReference>
<accession>A0A6M3M155</accession>
<gene>
    <name evidence="1" type="ORF">MM171A00774_0005</name>
</gene>